<dbReference type="InterPro" id="IPR013324">
    <property type="entry name" value="RNA_pol_sigma_r3/r4-like"/>
</dbReference>
<dbReference type="CDD" id="cd05379">
    <property type="entry name" value="CAP_bacterial"/>
    <property type="match status" value="1"/>
</dbReference>
<name>A0ABV8LPI5_9ACTN</name>
<protein>
    <submittedName>
        <fullName evidence="4">Sigma-70 family RNA polymerase sigma factor</fullName>
    </submittedName>
</protein>
<evidence type="ECO:0000313" key="5">
    <source>
        <dbReference type="Proteomes" id="UP001595816"/>
    </source>
</evidence>
<evidence type="ECO:0000256" key="1">
    <source>
        <dbReference type="SAM" id="MobiDB-lite"/>
    </source>
</evidence>
<organism evidence="4 5">
    <name type="scientific">Hamadaea flava</name>
    <dbReference type="NCBI Taxonomy" id="1742688"/>
    <lineage>
        <taxon>Bacteria</taxon>
        <taxon>Bacillati</taxon>
        <taxon>Actinomycetota</taxon>
        <taxon>Actinomycetes</taxon>
        <taxon>Micromonosporales</taxon>
        <taxon>Micromonosporaceae</taxon>
        <taxon>Hamadaea</taxon>
    </lineage>
</organism>
<dbReference type="InterPro" id="IPR013325">
    <property type="entry name" value="RNA_pol_sigma_r2"/>
</dbReference>
<dbReference type="EMBL" id="JBHSAY010000009">
    <property type="protein sequence ID" value="MFC4132293.1"/>
    <property type="molecule type" value="Genomic_DNA"/>
</dbReference>
<dbReference type="SUPFAM" id="SSF88659">
    <property type="entry name" value="Sigma3 and sigma4 domains of RNA polymerase sigma factors"/>
    <property type="match status" value="1"/>
</dbReference>
<dbReference type="SUPFAM" id="SSF55797">
    <property type="entry name" value="PR-1-like"/>
    <property type="match status" value="1"/>
</dbReference>
<evidence type="ECO:0000313" key="4">
    <source>
        <dbReference type="EMBL" id="MFC4132293.1"/>
    </source>
</evidence>
<accession>A0ABV8LPI5</accession>
<dbReference type="InterPro" id="IPR014284">
    <property type="entry name" value="RNA_pol_sigma-70_dom"/>
</dbReference>
<sequence length="447" mass="47855">MTSDAYLAQAAAAGDRDAFEQLYRRYRPSLLGLVIRQVGDHHQAEDIVQECFLIAWRDLGSLRDPAAIKTWLFSIAYRHALRSARRRSFVPLGEGVDIADPDPLASPETAAERRETRQLVWDAAMGLEPRQRAVLELALRWDLSSKEIGEVVGVRGAHAAVLVHRARSALGHAIKTTMMVRQSDRCQPLTRLLQGARPPLSAKQRASVDHHVRRCEQCKRVDVAVPAYAGTLAVLLGKPTARVAGSPLRWLAVKAALGVVLASVAAGTIAYAADVPPTPDAAPSASSSAESSAAPSVAPSAVPSTSAPASRTPSPSSSPTKLSPEKQMLALINAERAKAGCKAVVFNDKLAKAAELHSADMAANEYFSHTSLDGRTPWDRARAAGYQYASAENIAAGNATAKGTMNQFMNSPGHKANILNCSHKAVGIGMAKGGPYRYYWTQLFGSR</sequence>
<evidence type="ECO:0000259" key="3">
    <source>
        <dbReference type="Pfam" id="PF04542"/>
    </source>
</evidence>
<dbReference type="RefSeq" id="WP_253753504.1">
    <property type="nucleotide sequence ID" value="NZ_JAMZDZ010000001.1"/>
</dbReference>
<gene>
    <name evidence="4" type="ORF">ACFOZ4_16935</name>
</gene>
<dbReference type="Pfam" id="PF00188">
    <property type="entry name" value="CAP"/>
    <property type="match status" value="1"/>
</dbReference>
<dbReference type="Proteomes" id="UP001595816">
    <property type="component" value="Unassembled WGS sequence"/>
</dbReference>
<keyword evidence="5" id="KW-1185">Reference proteome</keyword>
<reference evidence="5" key="1">
    <citation type="journal article" date="2019" name="Int. J. Syst. Evol. Microbiol.">
        <title>The Global Catalogue of Microorganisms (GCM) 10K type strain sequencing project: providing services to taxonomists for standard genome sequencing and annotation.</title>
        <authorList>
            <consortium name="The Broad Institute Genomics Platform"/>
            <consortium name="The Broad Institute Genome Sequencing Center for Infectious Disease"/>
            <person name="Wu L."/>
            <person name="Ma J."/>
        </authorList>
    </citation>
    <scope>NUCLEOTIDE SEQUENCE [LARGE SCALE GENOMIC DNA]</scope>
    <source>
        <strain evidence="5">CGMCC 4.7289</strain>
    </source>
</reference>
<dbReference type="Gene3D" id="1.10.10.10">
    <property type="entry name" value="Winged helix-like DNA-binding domain superfamily/Winged helix DNA-binding domain"/>
    <property type="match status" value="1"/>
</dbReference>
<feature type="region of interest" description="Disordered" evidence="1">
    <location>
        <begin position="278"/>
        <end position="323"/>
    </location>
</feature>
<dbReference type="InterPro" id="IPR036388">
    <property type="entry name" value="WH-like_DNA-bd_sf"/>
</dbReference>
<comment type="caution">
    <text evidence="4">The sequence shown here is derived from an EMBL/GenBank/DDBJ whole genome shotgun (WGS) entry which is preliminary data.</text>
</comment>
<feature type="domain" description="SCP" evidence="2">
    <location>
        <begin position="329"/>
        <end position="444"/>
    </location>
</feature>
<dbReference type="SUPFAM" id="SSF88946">
    <property type="entry name" value="Sigma2 domain of RNA polymerase sigma factors"/>
    <property type="match status" value="1"/>
</dbReference>
<dbReference type="PANTHER" id="PTHR31157">
    <property type="entry name" value="SCP DOMAIN-CONTAINING PROTEIN"/>
    <property type="match status" value="1"/>
</dbReference>
<dbReference type="NCBIfam" id="TIGR02937">
    <property type="entry name" value="sigma70-ECF"/>
    <property type="match status" value="1"/>
</dbReference>
<dbReference type="InterPro" id="IPR007627">
    <property type="entry name" value="RNA_pol_sigma70_r2"/>
</dbReference>
<feature type="domain" description="RNA polymerase sigma-70 region 2" evidence="3">
    <location>
        <begin position="22"/>
        <end position="88"/>
    </location>
</feature>
<dbReference type="Gene3D" id="1.10.1740.10">
    <property type="match status" value="1"/>
</dbReference>
<dbReference type="InterPro" id="IPR035940">
    <property type="entry name" value="CAP_sf"/>
</dbReference>
<dbReference type="InterPro" id="IPR014044">
    <property type="entry name" value="CAP_dom"/>
</dbReference>
<evidence type="ECO:0000259" key="2">
    <source>
        <dbReference type="Pfam" id="PF00188"/>
    </source>
</evidence>
<dbReference type="Gene3D" id="3.40.33.10">
    <property type="entry name" value="CAP"/>
    <property type="match status" value="1"/>
</dbReference>
<feature type="compositionally biased region" description="Low complexity" evidence="1">
    <location>
        <begin position="281"/>
        <end position="319"/>
    </location>
</feature>
<dbReference type="PANTHER" id="PTHR31157:SF1">
    <property type="entry name" value="SCP DOMAIN-CONTAINING PROTEIN"/>
    <property type="match status" value="1"/>
</dbReference>
<dbReference type="Pfam" id="PF04542">
    <property type="entry name" value="Sigma70_r2"/>
    <property type="match status" value="1"/>
</dbReference>
<proteinExistence type="predicted"/>